<protein>
    <submittedName>
        <fullName evidence="1">Uncharacterized protein</fullName>
    </submittedName>
</protein>
<accession>A0A931DGZ0</accession>
<organism evidence="1 2">
    <name type="scientific">Actinomadura viridis</name>
    <dbReference type="NCBI Taxonomy" id="58110"/>
    <lineage>
        <taxon>Bacteria</taxon>
        <taxon>Bacillati</taxon>
        <taxon>Actinomycetota</taxon>
        <taxon>Actinomycetes</taxon>
        <taxon>Streptosporangiales</taxon>
        <taxon>Thermomonosporaceae</taxon>
        <taxon>Actinomadura</taxon>
    </lineage>
</organism>
<name>A0A931DGZ0_9ACTN</name>
<dbReference type="AlphaFoldDB" id="A0A931DGZ0"/>
<evidence type="ECO:0000313" key="1">
    <source>
        <dbReference type="EMBL" id="MBG6089890.1"/>
    </source>
</evidence>
<dbReference type="EMBL" id="JADOUA010000001">
    <property type="protein sequence ID" value="MBG6089890.1"/>
    <property type="molecule type" value="Genomic_DNA"/>
</dbReference>
<reference evidence="1" key="1">
    <citation type="submission" date="2020-11" db="EMBL/GenBank/DDBJ databases">
        <title>Sequencing the genomes of 1000 actinobacteria strains.</title>
        <authorList>
            <person name="Klenk H.-P."/>
        </authorList>
    </citation>
    <scope>NUCLEOTIDE SEQUENCE</scope>
    <source>
        <strain evidence="1">DSM 43175</strain>
    </source>
</reference>
<evidence type="ECO:0000313" key="2">
    <source>
        <dbReference type="Proteomes" id="UP000614047"/>
    </source>
</evidence>
<sequence length="208" mass="23435">MPLPFQPVRVRYGYKNTGGDPIQPIPSVDPDVGGNGLFVYFNEDLEDPKGHHSDSGGISIVWGPNIGSSGALVDGTVSLWVRDLWAPSPTQRTEYQVWLTKARTSDNEVLNTRSTLFSEEGYAPLHYDDLLWDESGNVVTDASGHRMCTKHVQFHFTAEEVKSTECLRVNIAQFHHMNEQGQFLVPGYDKPYPGHVWRAQARLKVWPR</sequence>
<dbReference type="RefSeq" id="WP_197012431.1">
    <property type="nucleotide sequence ID" value="NZ_BAABES010000010.1"/>
</dbReference>
<proteinExistence type="predicted"/>
<keyword evidence="2" id="KW-1185">Reference proteome</keyword>
<comment type="caution">
    <text evidence="1">The sequence shown here is derived from an EMBL/GenBank/DDBJ whole genome shotgun (WGS) entry which is preliminary data.</text>
</comment>
<gene>
    <name evidence="1" type="ORF">IW256_004003</name>
</gene>
<dbReference type="Proteomes" id="UP000614047">
    <property type="component" value="Unassembled WGS sequence"/>
</dbReference>